<evidence type="ECO:0000313" key="3">
    <source>
        <dbReference type="Proteomes" id="UP000721236"/>
    </source>
</evidence>
<protein>
    <recommendedName>
        <fullName evidence="4">Lipoprotein</fullName>
    </recommendedName>
</protein>
<keyword evidence="1" id="KW-0732">Signal</keyword>
<reference evidence="2 3" key="1">
    <citation type="submission" date="2021-08" db="EMBL/GenBank/DDBJ databases">
        <authorList>
            <person name="Peeters C."/>
        </authorList>
    </citation>
    <scope>NUCLEOTIDE SEQUENCE [LARGE SCALE GENOMIC DNA]</scope>
    <source>
        <strain evidence="2 3">LMG 21510</strain>
    </source>
</reference>
<sequence length="336" mass="35817">MNRSSATGLTALLCLAAVLHGCARAPVRSDAAPPAASAAAEGTCVRAQHATTLRGTLVPAARDAQLPAMPASHPFSRTAVDTSRAIGVLPELAVIVTGRERGLSAEQMLLARQVLMERIMLTMLDVASVTGEIDCENERSAQLRDQLRKAEEQRLRSLTVAGLVLGAATAILSGGIALANPDAAAANVVNVVGGTAQAGTGFATLSHAPRGALRHDRNLMADLWAGKPSSEMFPPSVWRFLNEVEDHQSGTLLRQRLIEQWKAGERLGPSGSDEEQQRAALIFGSGGEYTIDDLEARDAMLDQLEATVKLLYQDLALLLRELSDWTAANFYQPVPR</sequence>
<feature type="chain" id="PRO_5046887998" description="Lipoprotein" evidence="1">
    <location>
        <begin position="26"/>
        <end position="336"/>
    </location>
</feature>
<feature type="signal peptide" evidence="1">
    <location>
        <begin position="1"/>
        <end position="25"/>
    </location>
</feature>
<dbReference type="Proteomes" id="UP000721236">
    <property type="component" value="Unassembled WGS sequence"/>
</dbReference>
<proteinExistence type="predicted"/>
<gene>
    <name evidence="2" type="ORF">LMG21510_00554</name>
</gene>
<keyword evidence="3" id="KW-1185">Reference proteome</keyword>
<evidence type="ECO:0008006" key="4">
    <source>
        <dbReference type="Google" id="ProtNLM"/>
    </source>
</evidence>
<name>A0ABM8WI62_9BURK</name>
<dbReference type="RefSeq" id="WP_222206178.1">
    <property type="nucleotide sequence ID" value="NZ_CAJZAH010000001.1"/>
</dbReference>
<dbReference type="EMBL" id="CAJZAH010000001">
    <property type="protein sequence ID" value="CAG9166806.1"/>
    <property type="molecule type" value="Genomic_DNA"/>
</dbReference>
<organism evidence="2 3">
    <name type="scientific">Cupriavidus respiraculi</name>
    <dbReference type="NCBI Taxonomy" id="195930"/>
    <lineage>
        <taxon>Bacteria</taxon>
        <taxon>Pseudomonadati</taxon>
        <taxon>Pseudomonadota</taxon>
        <taxon>Betaproteobacteria</taxon>
        <taxon>Burkholderiales</taxon>
        <taxon>Burkholderiaceae</taxon>
        <taxon>Cupriavidus</taxon>
    </lineage>
</organism>
<accession>A0ABM8WI62</accession>
<evidence type="ECO:0000313" key="2">
    <source>
        <dbReference type="EMBL" id="CAG9166806.1"/>
    </source>
</evidence>
<evidence type="ECO:0000256" key="1">
    <source>
        <dbReference type="SAM" id="SignalP"/>
    </source>
</evidence>
<comment type="caution">
    <text evidence="2">The sequence shown here is derived from an EMBL/GenBank/DDBJ whole genome shotgun (WGS) entry which is preliminary data.</text>
</comment>